<reference evidence="2 3" key="1">
    <citation type="submission" date="2023-10" db="EMBL/GenBank/DDBJ databases">
        <title>Sorlinia euscelidii gen. nov., sp. nov., an acetic acid bacteria isolated from the gut of Euscelidius variegatus emitter.</title>
        <authorList>
            <person name="Michoud G."/>
            <person name="Marasco R."/>
            <person name="Seferji K."/>
            <person name="Gonella E."/>
            <person name="Garuglieri E."/>
            <person name="Alma A."/>
            <person name="Mapelli F."/>
            <person name="Borin S."/>
            <person name="Daffonchio D."/>
            <person name="Crotti E."/>
        </authorList>
    </citation>
    <scope>NUCLEOTIDE SEQUENCE [LARGE SCALE GENOMIC DNA]</scope>
    <source>
        <strain evidence="2 3">EV16P</strain>
    </source>
</reference>
<gene>
    <name evidence="2" type="ORF">DOFOFD_02250</name>
</gene>
<dbReference type="RefSeq" id="WP_394818818.1">
    <property type="nucleotide sequence ID" value="NZ_JAWJZY010000001.1"/>
</dbReference>
<feature type="transmembrane region" description="Helical" evidence="1">
    <location>
        <begin position="138"/>
        <end position="165"/>
    </location>
</feature>
<feature type="transmembrane region" description="Helical" evidence="1">
    <location>
        <begin position="109"/>
        <end position="131"/>
    </location>
</feature>
<keyword evidence="1" id="KW-1133">Transmembrane helix</keyword>
<keyword evidence="3" id="KW-1185">Reference proteome</keyword>
<feature type="transmembrane region" description="Helical" evidence="1">
    <location>
        <begin position="82"/>
        <end position="103"/>
    </location>
</feature>
<name>A0ABU7U199_9PROT</name>
<organism evidence="2 3">
    <name type="scientific">Sorlinia euscelidii</name>
    <dbReference type="NCBI Taxonomy" id="3081148"/>
    <lineage>
        <taxon>Bacteria</taxon>
        <taxon>Pseudomonadati</taxon>
        <taxon>Pseudomonadota</taxon>
        <taxon>Alphaproteobacteria</taxon>
        <taxon>Acetobacterales</taxon>
        <taxon>Acetobacteraceae</taxon>
        <taxon>Sorlinia</taxon>
    </lineage>
</organism>
<evidence type="ECO:0000313" key="3">
    <source>
        <dbReference type="Proteomes" id="UP001312908"/>
    </source>
</evidence>
<accession>A0ABU7U199</accession>
<evidence type="ECO:0000256" key="1">
    <source>
        <dbReference type="SAM" id="Phobius"/>
    </source>
</evidence>
<feature type="transmembrane region" description="Helical" evidence="1">
    <location>
        <begin position="42"/>
        <end position="61"/>
    </location>
</feature>
<comment type="caution">
    <text evidence="2">The sequence shown here is derived from an EMBL/GenBank/DDBJ whole genome shotgun (WGS) entry which is preliminary data.</text>
</comment>
<sequence length="183" mass="19161">MMPVFSLLIAAAILGVGGGYPILILNAFLSASLAVIFRTNQLGVTTGILILVLNIATAIFLRAAAYHYAATGSGNRDGVRRFLARAGAVGLAFPLAMQCPIFTPSGVALMMIISGIVSVILTEAFAAFVGLFCAMNGLLLLSALTAHAAFVYVALSVWCGLFIIARLSLPNINWPPLEGGYRD</sequence>
<keyword evidence="1" id="KW-0812">Transmembrane</keyword>
<proteinExistence type="predicted"/>
<keyword evidence="1" id="KW-0472">Membrane</keyword>
<dbReference type="EMBL" id="JAWJZY010000001">
    <property type="protein sequence ID" value="MEE8657836.1"/>
    <property type="molecule type" value="Genomic_DNA"/>
</dbReference>
<evidence type="ECO:0000313" key="2">
    <source>
        <dbReference type="EMBL" id="MEE8657836.1"/>
    </source>
</evidence>
<dbReference type="Proteomes" id="UP001312908">
    <property type="component" value="Unassembled WGS sequence"/>
</dbReference>
<protein>
    <submittedName>
        <fullName evidence="2">Uncharacterized protein</fullName>
    </submittedName>
</protein>